<evidence type="ECO:0000313" key="2">
    <source>
        <dbReference type="Proteomes" id="UP001055093"/>
    </source>
</evidence>
<proteinExistence type="predicted"/>
<protein>
    <submittedName>
        <fullName evidence="1">Uncharacterized protein</fullName>
    </submittedName>
</protein>
<comment type="caution">
    <text evidence="1">The sequence shown here is derived from an EMBL/GenBank/DDBJ whole genome shotgun (WGS) entry which is preliminary data.</text>
</comment>
<dbReference type="Proteomes" id="UP001055093">
    <property type="component" value="Unassembled WGS sequence"/>
</dbReference>
<dbReference type="RefSeq" id="WP_238308260.1">
    <property type="nucleotide sequence ID" value="NZ_BPRE01000011.1"/>
</dbReference>
<gene>
    <name evidence="1" type="ORF">BGCPKDLD_3498</name>
</gene>
<sequence length="85" mass="9738">MAYHRVMTPVNRCLGKVHHLSAMAEDALVDRLGLALDELERAYRKPSERVVALEAVLHGVERDPRRHVQTFADFVCTLIESRQSR</sequence>
<keyword evidence="2" id="KW-1185">Reference proteome</keyword>
<reference evidence="1" key="2">
    <citation type="submission" date="2021-08" db="EMBL/GenBank/DDBJ databases">
        <authorList>
            <person name="Tani A."/>
            <person name="Ola A."/>
            <person name="Ogura Y."/>
            <person name="Katsura K."/>
            <person name="Hayashi T."/>
        </authorList>
    </citation>
    <scope>NUCLEOTIDE SEQUENCE</scope>
    <source>
        <strain evidence="1">DSM 14458</strain>
    </source>
</reference>
<name>A0ABQ4UZP6_9HYPH</name>
<reference evidence="1" key="1">
    <citation type="journal article" date="2021" name="Front. Microbiol.">
        <title>Comprehensive Comparative Genomics and Phenotyping of Methylobacterium Species.</title>
        <authorList>
            <person name="Alessa O."/>
            <person name="Ogura Y."/>
            <person name="Fujitani Y."/>
            <person name="Takami H."/>
            <person name="Hayashi T."/>
            <person name="Sahin N."/>
            <person name="Tani A."/>
        </authorList>
    </citation>
    <scope>NUCLEOTIDE SEQUENCE</scope>
    <source>
        <strain evidence="1">DSM 14458</strain>
    </source>
</reference>
<evidence type="ECO:0000313" key="1">
    <source>
        <dbReference type="EMBL" id="GJE76898.1"/>
    </source>
</evidence>
<accession>A0ABQ4UZP6</accession>
<organism evidence="1 2">
    <name type="scientific">Methylorubrum suomiense</name>
    <dbReference type="NCBI Taxonomy" id="144191"/>
    <lineage>
        <taxon>Bacteria</taxon>
        <taxon>Pseudomonadati</taxon>
        <taxon>Pseudomonadota</taxon>
        <taxon>Alphaproteobacteria</taxon>
        <taxon>Hyphomicrobiales</taxon>
        <taxon>Methylobacteriaceae</taxon>
        <taxon>Methylorubrum</taxon>
    </lineage>
</organism>
<dbReference type="EMBL" id="BPRE01000011">
    <property type="protein sequence ID" value="GJE76898.1"/>
    <property type="molecule type" value="Genomic_DNA"/>
</dbReference>